<gene>
    <name evidence="5" type="ORF">PACLA_8A044072</name>
</gene>
<keyword evidence="6" id="KW-1185">Reference proteome</keyword>
<name>A0A6S7HCU7_PARCT</name>
<dbReference type="PANTHER" id="PTHR45736">
    <property type="entry name" value="ZINC FINGER MYM-TYPE PROTEIN"/>
    <property type="match status" value="1"/>
</dbReference>
<dbReference type="InterPro" id="IPR002104">
    <property type="entry name" value="Integrase_catalytic"/>
</dbReference>
<evidence type="ECO:0000256" key="3">
    <source>
        <dbReference type="ARBA" id="ARBA00022843"/>
    </source>
</evidence>
<evidence type="ECO:0000313" key="5">
    <source>
        <dbReference type="EMBL" id="CAB4000933.1"/>
    </source>
</evidence>
<dbReference type="EMBL" id="CACRXK020003963">
    <property type="protein sequence ID" value="CAB4000933.1"/>
    <property type="molecule type" value="Genomic_DNA"/>
</dbReference>
<dbReference type="InterPro" id="IPR013762">
    <property type="entry name" value="Integrase-like_cat_sf"/>
</dbReference>
<dbReference type="Gene3D" id="1.10.443.10">
    <property type="entry name" value="Intergrase catalytic core"/>
    <property type="match status" value="1"/>
</dbReference>
<dbReference type="Pfam" id="PF25561">
    <property type="entry name" value="QRICH1"/>
    <property type="match status" value="1"/>
</dbReference>
<comment type="caution">
    <text evidence="5">The sequence shown here is derived from an EMBL/GenBank/DDBJ whole genome shotgun (WGS) entry which is preliminary data.</text>
</comment>
<dbReference type="OrthoDB" id="5972058at2759"/>
<keyword evidence="4" id="KW-0233">DNA recombination</keyword>
<dbReference type="InterPro" id="IPR011010">
    <property type="entry name" value="DNA_brk_join_enz"/>
</dbReference>
<reference evidence="5" key="1">
    <citation type="submission" date="2020-04" db="EMBL/GenBank/DDBJ databases">
        <authorList>
            <person name="Alioto T."/>
            <person name="Alioto T."/>
            <person name="Gomez Garrido J."/>
        </authorList>
    </citation>
    <scope>NUCLEOTIDE SEQUENCE</scope>
    <source>
        <strain evidence="5">A484AB</strain>
    </source>
</reference>
<keyword evidence="2" id="KW-0597">Phosphoprotein</keyword>
<dbReference type="PANTHER" id="PTHR45736:SF1">
    <property type="entry name" value="WITHOUT CHILDREN, ISOFORM B"/>
    <property type="match status" value="1"/>
</dbReference>
<proteinExistence type="predicted"/>
<dbReference type="Proteomes" id="UP001152795">
    <property type="component" value="Unassembled WGS sequence"/>
</dbReference>
<dbReference type="GO" id="GO:0003677">
    <property type="term" value="F:DNA binding"/>
    <property type="evidence" value="ECO:0007669"/>
    <property type="project" value="InterPro"/>
</dbReference>
<dbReference type="GO" id="GO:0015074">
    <property type="term" value="P:DNA integration"/>
    <property type="evidence" value="ECO:0007669"/>
    <property type="project" value="InterPro"/>
</dbReference>
<keyword evidence="1" id="KW-1017">Isopeptide bond</keyword>
<dbReference type="AlphaFoldDB" id="A0A6S7HCU7"/>
<evidence type="ECO:0000256" key="1">
    <source>
        <dbReference type="ARBA" id="ARBA00022499"/>
    </source>
</evidence>
<accession>A0A6S7HCU7</accession>
<evidence type="ECO:0000256" key="2">
    <source>
        <dbReference type="ARBA" id="ARBA00022553"/>
    </source>
</evidence>
<evidence type="ECO:0000256" key="4">
    <source>
        <dbReference type="ARBA" id="ARBA00023172"/>
    </source>
</evidence>
<dbReference type="InterPro" id="IPR021893">
    <property type="entry name" value="ZMYM2-like_C"/>
</dbReference>
<protein>
    <submittedName>
        <fullName evidence="5">Zinc finger MYM-type 3</fullName>
    </submittedName>
</protein>
<dbReference type="InterPro" id="IPR051284">
    <property type="entry name" value="ZnF_MYMT-QRICH1"/>
</dbReference>
<sequence>MSESDEDIYITQNKFSGVVFPTSELDEILGNTAGEFVYDNESEKQSLDKRIEATSFSRGVTALNDSENSADAGDRFRVVPPADLLHLCSDYELCFWLSKFVYEVRKRGGDEYPPNSIYQVCVGIQRHLRDNYRPELEIFKHANFKIFQDAIDSQMKSLTRKGVGVTKKQAEPIMAHEEEMLWAKGLLEDADPRTLLNTLVFLFGKFFALRSGEEHRNLTFMQLNVVGGDETERERLQYRCHGEKNHGRGIKDRRVKPKVVEQHINLEQSERCVVRLFKKHISKCPENIKRNEVFYLTPIKNCKPASEVWYTKVPIGKNTLRNVVSNLCKEAGIEGYKTNHTLRAAACSLALSKGVPEKLIMDRTGHKSLTSLHTYQRVSAKDKESVSDILQGGKDCFMDEPITKKAKVDKSAKEGKPCNINSTNCSVLFKM</sequence>
<dbReference type="Pfam" id="PF12012">
    <property type="entry name" value="DUF3504"/>
    <property type="match status" value="1"/>
</dbReference>
<dbReference type="PROSITE" id="PS51898">
    <property type="entry name" value="TYR_RECOMBINASE"/>
    <property type="match status" value="1"/>
</dbReference>
<dbReference type="InterPro" id="IPR057926">
    <property type="entry name" value="QRICH1_dom"/>
</dbReference>
<evidence type="ECO:0000313" key="6">
    <source>
        <dbReference type="Proteomes" id="UP001152795"/>
    </source>
</evidence>
<organism evidence="5 6">
    <name type="scientific">Paramuricea clavata</name>
    <name type="common">Red gorgonian</name>
    <name type="synonym">Violescent sea-whip</name>
    <dbReference type="NCBI Taxonomy" id="317549"/>
    <lineage>
        <taxon>Eukaryota</taxon>
        <taxon>Metazoa</taxon>
        <taxon>Cnidaria</taxon>
        <taxon>Anthozoa</taxon>
        <taxon>Octocorallia</taxon>
        <taxon>Malacalcyonacea</taxon>
        <taxon>Plexauridae</taxon>
        <taxon>Paramuricea</taxon>
    </lineage>
</organism>
<keyword evidence="3" id="KW-0832">Ubl conjugation</keyword>
<dbReference type="SUPFAM" id="SSF56349">
    <property type="entry name" value="DNA breaking-rejoining enzymes"/>
    <property type="match status" value="1"/>
</dbReference>
<dbReference type="GO" id="GO:0006310">
    <property type="term" value="P:DNA recombination"/>
    <property type="evidence" value="ECO:0007669"/>
    <property type="project" value="UniProtKB-KW"/>
</dbReference>